<sequence>MQRSAQTFQLCTTRRTTTTHSMPSALAPTQTRAHVARMNTRTKEKAPLLVALALALALAVVNVLFGGLGGRTSRRRTRARCRLLGHLSVAVGVVAEIVLRIREDPLL</sequence>
<gene>
    <name evidence="2" type="ORF">CLEP1334_LOCUS5997</name>
</gene>
<keyword evidence="1" id="KW-0812">Transmembrane</keyword>
<dbReference type="AlphaFoldDB" id="A0A7S0ITE9"/>
<reference evidence="2" key="1">
    <citation type="submission" date="2021-01" db="EMBL/GenBank/DDBJ databases">
        <authorList>
            <person name="Corre E."/>
            <person name="Pelletier E."/>
            <person name="Niang G."/>
            <person name="Scheremetjew M."/>
            <person name="Finn R."/>
            <person name="Kale V."/>
            <person name="Holt S."/>
            <person name="Cochrane G."/>
            <person name="Meng A."/>
            <person name="Brown T."/>
            <person name="Cohen L."/>
        </authorList>
    </citation>
    <scope>NUCLEOTIDE SEQUENCE</scope>
    <source>
        <strain evidence="2">RCC1130</strain>
    </source>
</reference>
<name>A0A7S0ITE9_9EUKA</name>
<evidence type="ECO:0000313" key="2">
    <source>
        <dbReference type="EMBL" id="CAD8530745.1"/>
    </source>
</evidence>
<organism evidence="2">
    <name type="scientific">Calcidiscus leptoporus</name>
    <dbReference type="NCBI Taxonomy" id="127549"/>
    <lineage>
        <taxon>Eukaryota</taxon>
        <taxon>Haptista</taxon>
        <taxon>Haptophyta</taxon>
        <taxon>Prymnesiophyceae</taxon>
        <taxon>Coccolithales</taxon>
        <taxon>Calcidiscaceae</taxon>
        <taxon>Calcidiscus</taxon>
    </lineage>
</organism>
<keyword evidence="1" id="KW-1133">Transmembrane helix</keyword>
<feature type="transmembrane region" description="Helical" evidence="1">
    <location>
        <begin position="48"/>
        <end position="69"/>
    </location>
</feature>
<accession>A0A7S0ITE9</accession>
<dbReference type="EMBL" id="HBER01012024">
    <property type="protein sequence ID" value="CAD8530745.1"/>
    <property type="molecule type" value="Transcribed_RNA"/>
</dbReference>
<keyword evidence="1" id="KW-0472">Membrane</keyword>
<proteinExistence type="predicted"/>
<protein>
    <submittedName>
        <fullName evidence="2">Uncharacterized protein</fullName>
    </submittedName>
</protein>
<evidence type="ECO:0000256" key="1">
    <source>
        <dbReference type="SAM" id="Phobius"/>
    </source>
</evidence>
<feature type="transmembrane region" description="Helical" evidence="1">
    <location>
        <begin position="81"/>
        <end position="101"/>
    </location>
</feature>